<dbReference type="InterPro" id="IPR011379">
    <property type="entry name" value="MazG-related_GP37"/>
</dbReference>
<dbReference type="SUPFAM" id="SSF101386">
    <property type="entry name" value="all-alpha NTP pyrophosphatases"/>
    <property type="match status" value="1"/>
</dbReference>
<evidence type="ECO:0000313" key="2">
    <source>
        <dbReference type="EMBL" id="ASN68268.1"/>
    </source>
</evidence>
<dbReference type="PIRSF" id="PIRSF006639">
    <property type="entry name" value="UCP006639_pph"/>
    <property type="match status" value="1"/>
</dbReference>
<dbReference type="InterPro" id="IPR004518">
    <property type="entry name" value="MazG-like_dom"/>
</dbReference>
<name>A0A2H4J7H8_9CAUD</name>
<dbReference type="Pfam" id="PF03819">
    <property type="entry name" value="MazG"/>
    <property type="match status" value="1"/>
</dbReference>
<accession>A0A2H4J7H8</accession>
<dbReference type="Gene3D" id="1.10.287.1080">
    <property type="entry name" value="MazG-like"/>
    <property type="match status" value="1"/>
</dbReference>
<proteinExistence type="predicted"/>
<dbReference type="CDD" id="cd11541">
    <property type="entry name" value="NTP-PPase_u4"/>
    <property type="match status" value="1"/>
</dbReference>
<reference evidence="2" key="1">
    <citation type="submission" date="2017-06" db="EMBL/GenBank/DDBJ databases">
        <title>Novel phages from South African skin metaviromes.</title>
        <authorList>
            <person name="van Zyl L.J."/>
            <person name="Abrahams Y."/>
            <person name="Stander E.A."/>
            <person name="Kirby B.M."/>
            <person name="Clavaud C."/>
            <person name="Farcet C."/>
            <person name="Breton L."/>
            <person name="Trindade M.I."/>
        </authorList>
    </citation>
    <scope>NUCLEOTIDE SEQUENCE</scope>
</reference>
<sequence length="109" mass="12640">MNFREYQDKALKTKGTYTNNINQLINGVMGLNGEAGEVIDVVKKHLYQGHKLDINKIINELGDVLWYINLIADAINIDLEHVAKYNIDKLEKRYPKGYFRVEDSVNRDE</sequence>
<feature type="domain" description="NTP pyrophosphohydrolase MazG-like" evidence="1">
    <location>
        <begin position="31"/>
        <end position="96"/>
    </location>
</feature>
<evidence type="ECO:0000259" key="1">
    <source>
        <dbReference type="Pfam" id="PF03819"/>
    </source>
</evidence>
<organism evidence="2">
    <name type="scientific">uncultured Caudovirales phage</name>
    <dbReference type="NCBI Taxonomy" id="2100421"/>
    <lineage>
        <taxon>Viruses</taxon>
        <taxon>Duplodnaviria</taxon>
        <taxon>Heunggongvirae</taxon>
        <taxon>Uroviricota</taxon>
        <taxon>Caudoviricetes</taxon>
        <taxon>Peduoviridae</taxon>
        <taxon>Maltschvirus</taxon>
        <taxon>Maltschvirus maltsch</taxon>
    </lineage>
</organism>
<dbReference type="EMBL" id="MF417875">
    <property type="protein sequence ID" value="ASN68268.1"/>
    <property type="molecule type" value="Genomic_DNA"/>
</dbReference>
<gene>
    <name evidence="2" type="ORF">10S11_6</name>
</gene>
<protein>
    <recommendedName>
        <fullName evidence="1">NTP pyrophosphohydrolase MazG-like domain-containing protein</fullName>
    </recommendedName>
</protein>